<dbReference type="InterPro" id="IPR011047">
    <property type="entry name" value="Quinoprotein_ADH-like_sf"/>
</dbReference>
<name>A0A1H9ALC2_9BACI</name>
<gene>
    <name evidence="1" type="ORF">SAMN05216232_0824</name>
</gene>
<dbReference type="InterPro" id="IPR015943">
    <property type="entry name" value="WD40/YVTN_repeat-like_dom_sf"/>
</dbReference>
<dbReference type="PANTHER" id="PTHR40274:SF3">
    <property type="entry name" value="VIRGINIAMYCIN B LYASE"/>
    <property type="match status" value="1"/>
</dbReference>
<dbReference type="InterPro" id="IPR051344">
    <property type="entry name" value="Vgb"/>
</dbReference>
<dbReference type="SUPFAM" id="SSF50998">
    <property type="entry name" value="Quinoprotein alcohol dehydrogenase-like"/>
    <property type="match status" value="2"/>
</dbReference>
<accession>A0A1H9ALC2</accession>
<dbReference type="RefSeq" id="WP_092502445.1">
    <property type="nucleotide sequence ID" value="NZ_FOEH01000001.1"/>
</dbReference>
<protein>
    <recommendedName>
        <fullName evidence="3">WD40 repeat domain-containing protein</fullName>
    </recommendedName>
</protein>
<evidence type="ECO:0000313" key="1">
    <source>
        <dbReference type="EMBL" id="SEP76728.1"/>
    </source>
</evidence>
<reference evidence="1 2" key="1">
    <citation type="submission" date="2016-10" db="EMBL/GenBank/DDBJ databases">
        <authorList>
            <person name="Varghese N."/>
            <person name="Submissions S."/>
        </authorList>
    </citation>
    <scope>NUCLEOTIDE SEQUENCE [LARGE SCALE GENOMIC DNA]</scope>
    <source>
        <strain evidence="1 2">CGMCC 1.7734</strain>
    </source>
</reference>
<evidence type="ECO:0008006" key="3">
    <source>
        <dbReference type="Google" id="ProtNLM"/>
    </source>
</evidence>
<proteinExistence type="predicted"/>
<sequence>MRKVIFLLALPLLFTIYLGVVENKSTEAAESNVREIGTALNAVSIPGAAYGKSPDGEEDWIYAVSGGSPAVFNVVNAESGELINSFSLEGASNSWALTVDPDGNVYMGTYSNGTLYRYVPGSDQIENLGKPLAGESFIWRISSDEDGNIYGGTYPSGKVFQYNPETDEFRDYGQMVEGQQYVRSIDIYKDKAYAGVGTNGANLVELDTETGETKQIPLPDKFSGATNVYDINVVRNKLFARVTGASTILVYDLKTMEVIDEIEDANGIDVSQAGPKNNIYLIRNEQLYSYNLNTLELKATGFDDLFSARGFGWINLGTKEFPGKTLATISWNGEIRKYNPITGNTEITPGQIKGEPVDIQSLTQGPNGNIFVGGYFSGGLAEFDYQADQLTEYKGLGQIEGMVTHNNRLYMGIYTGAELFSYNPDNPYELGKNPVEHFSLKDKEQDRPFALVSAGDKLAVGTVPDYGKLGGALTIFDPTTNEYSFHRNVVENQSVISLAYKDGLVYGGTSVWGGLGIQPTEDEAKLFIWDMENEQKVLETVPVPGEKAISALTLDDEGNLWGLTSGVLFKYDTQSNQIVRHEELYSLNWDRVGHLWRGGALTFDDDGNLYGQTHNELFKVNPETWEKETLAENATLFAQDANGNFYFARDHKLYQYQR</sequence>
<dbReference type="PANTHER" id="PTHR40274">
    <property type="entry name" value="VIRGINIAMYCIN B LYASE"/>
    <property type="match status" value="1"/>
</dbReference>
<dbReference type="Proteomes" id="UP000198733">
    <property type="component" value="Unassembled WGS sequence"/>
</dbReference>
<dbReference type="Gene3D" id="2.130.10.10">
    <property type="entry name" value="YVTN repeat-like/Quinoprotein amine dehydrogenase"/>
    <property type="match status" value="2"/>
</dbReference>
<evidence type="ECO:0000313" key="2">
    <source>
        <dbReference type="Proteomes" id="UP000198733"/>
    </source>
</evidence>
<keyword evidence="2" id="KW-1185">Reference proteome</keyword>
<dbReference type="EMBL" id="FOEH01000001">
    <property type="protein sequence ID" value="SEP76728.1"/>
    <property type="molecule type" value="Genomic_DNA"/>
</dbReference>
<organism evidence="1 2">
    <name type="scientific">Virgibacillus subterraneus</name>
    <dbReference type="NCBI Taxonomy" id="621109"/>
    <lineage>
        <taxon>Bacteria</taxon>
        <taxon>Bacillati</taxon>
        <taxon>Bacillota</taxon>
        <taxon>Bacilli</taxon>
        <taxon>Bacillales</taxon>
        <taxon>Bacillaceae</taxon>
        <taxon>Virgibacillus</taxon>
    </lineage>
</organism>
<comment type="caution">
    <text evidence="1">The sequence shown here is derived from an EMBL/GenBank/DDBJ whole genome shotgun (WGS) entry which is preliminary data.</text>
</comment>